<evidence type="ECO:0000256" key="5">
    <source>
        <dbReference type="ARBA" id="ARBA00023125"/>
    </source>
</evidence>
<accession>A0ABP0TDG5</accession>
<keyword evidence="11" id="KW-1185">Reference proteome</keyword>
<dbReference type="Pfam" id="PF02701">
    <property type="entry name" value="Zn_ribbon_Dof"/>
    <property type="match status" value="1"/>
</dbReference>
<evidence type="ECO:0000256" key="6">
    <source>
        <dbReference type="ARBA" id="ARBA00023163"/>
    </source>
</evidence>
<sequence length="310" mass="33996">MAIMHLRMNHCREDLDPDVIHQGSGDSASPGDQHSPGSATRGSGGCMRERPVRVTIPCPRCQSMNTKFCYYNNYSVNQPRYFCRNCQRYWTEGGTLRNVPVGGGSRKKVRTRQRSDWQLQSHDSPAALLGAGLVNMTLQPNFLQIPNTIQMASTQQRLSMFSQMTGDKLGSFSNRFLLQSGLNEIPPNTMTPHLPTFLQLSSSLEPVQIGNSAGGLSKNPAAAATTGLMSLQDNHMHSTLHSAMYELQSTSMPTNSSMLQLGGGNIHAGFSNETAGGYDHYTPSHQKLESSHIEFLSSVMQKPAGYWGVD</sequence>
<evidence type="ECO:0000256" key="8">
    <source>
        <dbReference type="SAM" id="MobiDB-lite"/>
    </source>
</evidence>
<keyword evidence="2" id="KW-0863">Zinc-finger</keyword>
<evidence type="ECO:0000256" key="2">
    <source>
        <dbReference type="ARBA" id="ARBA00022771"/>
    </source>
</evidence>
<feature type="compositionally biased region" description="Polar residues" evidence="8">
    <location>
        <begin position="24"/>
        <end position="41"/>
    </location>
</feature>
<evidence type="ECO:0000256" key="1">
    <source>
        <dbReference type="ARBA" id="ARBA00022723"/>
    </source>
</evidence>
<evidence type="ECO:0000256" key="7">
    <source>
        <dbReference type="ARBA" id="ARBA00023242"/>
    </source>
</evidence>
<keyword evidence="1" id="KW-0479">Metal-binding</keyword>
<reference evidence="10" key="1">
    <citation type="submission" date="2024-02" db="EMBL/GenBank/DDBJ databases">
        <authorList>
            <consortium name="ELIXIR-Norway"/>
            <consortium name="Elixir Norway"/>
        </authorList>
    </citation>
    <scope>NUCLEOTIDE SEQUENCE</scope>
</reference>
<name>A0ABP0TDG5_9BRYO</name>
<evidence type="ECO:0000259" key="9">
    <source>
        <dbReference type="PROSITE" id="PS50884"/>
    </source>
</evidence>
<dbReference type="Proteomes" id="UP001497512">
    <property type="component" value="Chromosome 10"/>
</dbReference>
<keyword evidence="3" id="KW-0862">Zinc</keyword>
<dbReference type="EMBL" id="OZ019902">
    <property type="protein sequence ID" value="CAK9193846.1"/>
    <property type="molecule type" value="Genomic_DNA"/>
</dbReference>
<keyword evidence="7" id="KW-0539">Nucleus</keyword>
<evidence type="ECO:0000313" key="11">
    <source>
        <dbReference type="Proteomes" id="UP001497512"/>
    </source>
</evidence>
<organism evidence="10 11">
    <name type="scientific">Sphagnum troendelagicum</name>
    <dbReference type="NCBI Taxonomy" id="128251"/>
    <lineage>
        <taxon>Eukaryota</taxon>
        <taxon>Viridiplantae</taxon>
        <taxon>Streptophyta</taxon>
        <taxon>Embryophyta</taxon>
        <taxon>Bryophyta</taxon>
        <taxon>Sphagnophytina</taxon>
        <taxon>Sphagnopsida</taxon>
        <taxon>Sphagnales</taxon>
        <taxon>Sphagnaceae</taxon>
        <taxon>Sphagnum</taxon>
    </lineage>
</organism>
<proteinExistence type="predicted"/>
<evidence type="ECO:0000256" key="3">
    <source>
        <dbReference type="ARBA" id="ARBA00022833"/>
    </source>
</evidence>
<gene>
    <name evidence="10" type="ORF">CSSPTR1EN2_LOCUS2230</name>
</gene>
<dbReference type="PROSITE" id="PS01361">
    <property type="entry name" value="ZF_DOF_1"/>
    <property type="match status" value="1"/>
</dbReference>
<feature type="region of interest" description="Disordered" evidence="8">
    <location>
        <begin position="16"/>
        <end position="46"/>
    </location>
</feature>
<evidence type="ECO:0000313" key="10">
    <source>
        <dbReference type="EMBL" id="CAK9193846.1"/>
    </source>
</evidence>
<keyword evidence="6" id="KW-0804">Transcription</keyword>
<keyword evidence="5" id="KW-0238">DNA-binding</keyword>
<dbReference type="InterPro" id="IPR045174">
    <property type="entry name" value="Dof"/>
</dbReference>
<evidence type="ECO:0000256" key="4">
    <source>
        <dbReference type="ARBA" id="ARBA00023015"/>
    </source>
</evidence>
<dbReference type="PROSITE" id="PS50884">
    <property type="entry name" value="ZF_DOF_2"/>
    <property type="match status" value="1"/>
</dbReference>
<keyword evidence="4" id="KW-0805">Transcription regulation</keyword>
<dbReference type="PANTHER" id="PTHR31089">
    <property type="entry name" value="CYCLIC DOF FACTOR 2"/>
    <property type="match status" value="1"/>
</dbReference>
<dbReference type="InterPro" id="IPR003851">
    <property type="entry name" value="Znf_Dof"/>
</dbReference>
<protein>
    <recommendedName>
        <fullName evidence="9">Dof-type domain-containing protein</fullName>
    </recommendedName>
</protein>
<feature type="domain" description="Dof-type" evidence="9">
    <location>
        <begin position="56"/>
        <end position="110"/>
    </location>
</feature>
<dbReference type="PANTHER" id="PTHR31089:SF22">
    <property type="entry name" value="CYCLIC DOF FACTOR 4"/>
    <property type="match status" value="1"/>
</dbReference>